<keyword evidence="2" id="KW-1185">Reference proteome</keyword>
<organism evidence="1 2">
    <name type="scientific">Gandjariella thermophila</name>
    <dbReference type="NCBI Taxonomy" id="1931992"/>
    <lineage>
        <taxon>Bacteria</taxon>
        <taxon>Bacillati</taxon>
        <taxon>Actinomycetota</taxon>
        <taxon>Actinomycetes</taxon>
        <taxon>Pseudonocardiales</taxon>
        <taxon>Pseudonocardiaceae</taxon>
        <taxon>Gandjariella</taxon>
    </lineage>
</organism>
<name>A0A4D4J5Q0_9PSEU</name>
<protein>
    <submittedName>
        <fullName evidence="1">Uncharacterized protein</fullName>
    </submittedName>
</protein>
<comment type="caution">
    <text evidence="1">The sequence shown here is derived from an EMBL/GenBank/DDBJ whole genome shotgun (WGS) entry which is preliminary data.</text>
</comment>
<evidence type="ECO:0000313" key="2">
    <source>
        <dbReference type="Proteomes" id="UP000298860"/>
    </source>
</evidence>
<dbReference type="Proteomes" id="UP000298860">
    <property type="component" value="Unassembled WGS sequence"/>
</dbReference>
<proteinExistence type="predicted"/>
<dbReference type="AlphaFoldDB" id="A0A4D4J5Q0"/>
<gene>
    <name evidence="1" type="ORF">GTS_17010</name>
</gene>
<accession>A0A4D4J5Q0</accession>
<reference evidence="2" key="1">
    <citation type="submission" date="2019-04" db="EMBL/GenBank/DDBJ databases">
        <title>Draft genome sequence of Pseudonocardiaceae bacterium SL3-2-4.</title>
        <authorList>
            <person name="Ningsih F."/>
            <person name="Yokota A."/>
            <person name="Sakai Y."/>
            <person name="Nanatani K."/>
            <person name="Yabe S."/>
            <person name="Oetari A."/>
            <person name="Sjamsuridzal W."/>
        </authorList>
    </citation>
    <scope>NUCLEOTIDE SEQUENCE [LARGE SCALE GENOMIC DNA]</scope>
    <source>
        <strain evidence="2">SL3-2-4</strain>
    </source>
</reference>
<dbReference type="RefSeq" id="WP_153816547.1">
    <property type="nucleotide sequence ID" value="NZ_BJFL01000005.1"/>
</dbReference>
<sequence>MARIASVNREIARTGLSLVDGEAPAERVHQLGQRLVELGQELQRWHDPDPAGEG</sequence>
<dbReference type="EMBL" id="BJFL01000005">
    <property type="protein sequence ID" value="GDY30068.1"/>
    <property type="molecule type" value="Genomic_DNA"/>
</dbReference>
<evidence type="ECO:0000313" key="1">
    <source>
        <dbReference type="EMBL" id="GDY30068.1"/>
    </source>
</evidence>